<comment type="caution">
    <text evidence="2">The sequence shown here is derived from an EMBL/GenBank/DDBJ whole genome shotgun (WGS) entry which is preliminary data.</text>
</comment>
<evidence type="ECO:0000256" key="1">
    <source>
        <dbReference type="SAM" id="Coils"/>
    </source>
</evidence>
<keyword evidence="1" id="KW-0175">Coiled coil</keyword>
<reference evidence="2 3" key="1">
    <citation type="journal article" date="2014" name="Genome Announc.">
        <title>Draft Genome Sequence of the Agar-Degrading Bacterium Catenovulum sp. Strain DS-2, Isolated from Intestines of Haliotis diversicolor.</title>
        <authorList>
            <person name="Shan D."/>
            <person name="Li X."/>
            <person name="Gu Z."/>
            <person name="Wei G."/>
            <person name="Gao Z."/>
            <person name="Shao Z."/>
        </authorList>
    </citation>
    <scope>NUCLEOTIDE SEQUENCE [LARGE SCALE GENOMIC DNA]</scope>
    <source>
        <strain evidence="2 3">DS-2</strain>
    </source>
</reference>
<proteinExistence type="predicted"/>
<dbReference type="AlphaFoldDB" id="W7QAI0"/>
<dbReference type="RefSeq" id="WP_035015581.1">
    <property type="nucleotide sequence ID" value="NZ_ARZY01000031.1"/>
</dbReference>
<name>W7QAI0_9ALTE</name>
<evidence type="ECO:0000313" key="3">
    <source>
        <dbReference type="Proteomes" id="UP000019276"/>
    </source>
</evidence>
<dbReference type="EMBL" id="ARZY01000031">
    <property type="protein sequence ID" value="EWH09021.1"/>
    <property type="molecule type" value="Genomic_DNA"/>
</dbReference>
<keyword evidence="3" id="KW-1185">Reference proteome</keyword>
<accession>W7QAI0</accession>
<dbReference type="Proteomes" id="UP000019276">
    <property type="component" value="Unassembled WGS sequence"/>
</dbReference>
<protein>
    <submittedName>
        <fullName evidence="2">Uncharacterized protein</fullName>
    </submittedName>
</protein>
<organism evidence="2 3">
    <name type="scientific">Catenovulum agarivorans DS-2</name>
    <dbReference type="NCBI Taxonomy" id="1328313"/>
    <lineage>
        <taxon>Bacteria</taxon>
        <taxon>Pseudomonadati</taxon>
        <taxon>Pseudomonadota</taxon>
        <taxon>Gammaproteobacteria</taxon>
        <taxon>Alteromonadales</taxon>
        <taxon>Alteromonadaceae</taxon>
        <taxon>Catenovulum</taxon>
    </lineage>
</organism>
<evidence type="ECO:0000313" key="2">
    <source>
        <dbReference type="EMBL" id="EWH09021.1"/>
    </source>
</evidence>
<feature type="coiled-coil region" evidence="1">
    <location>
        <begin position="46"/>
        <end position="73"/>
    </location>
</feature>
<sequence>MLDNPYAYLARYIAYSRAIQEQGMSVKEAIAHKRNVCVPNAKAEKMAGLKADLETVQQKLKQSKMALEAVKQKRV</sequence>
<gene>
    <name evidence="2" type="ORF">DS2_14644</name>
</gene>
<dbReference type="STRING" id="1328313.DS2_14644"/>